<accession>A0A9W5RDQ6</accession>
<comment type="caution">
    <text evidence="1">The sequence shown here is derived from an EMBL/GenBank/DDBJ whole genome shotgun (WGS) entry which is preliminary data.</text>
</comment>
<dbReference type="PROSITE" id="PS00175">
    <property type="entry name" value="PG_MUTASE"/>
    <property type="match status" value="1"/>
</dbReference>
<proteinExistence type="predicted"/>
<dbReference type="Pfam" id="PF00300">
    <property type="entry name" value="His_Phos_1"/>
    <property type="match status" value="1"/>
</dbReference>
<dbReference type="CDD" id="cd07067">
    <property type="entry name" value="HP_PGM_like"/>
    <property type="match status" value="1"/>
</dbReference>
<dbReference type="SMART" id="SM00855">
    <property type="entry name" value="PGAM"/>
    <property type="match status" value="1"/>
</dbReference>
<dbReference type="InterPro" id="IPR029033">
    <property type="entry name" value="His_PPase_superfam"/>
</dbReference>
<sequence length="237" mass="25761">MRLVLVRHGQTSSNISHALDTAMPGADLDEAGTAQAQELADNFEQLVGSKPSAIYVSPLQRTLQTAAPLAQKYGLEPLVREGIREVIAGDIEMSTKSEDIRTYLEAVLAWIDGDLDWQMPGGEDGWQTRARFGAVIAEALGAANEEFGPDATVVLVAHGAIIRVISATLSGDYNRELVARYPMENAATTVLEWKGEAQDWLQDRSLWQGVTWSDRPLDSYELTGGPVVPKESGLRPS</sequence>
<dbReference type="InterPro" id="IPR013078">
    <property type="entry name" value="His_Pase_superF_clade-1"/>
</dbReference>
<dbReference type="RefSeq" id="WP_016443681.1">
    <property type="nucleotide sequence ID" value="NZ_KE150266.1"/>
</dbReference>
<dbReference type="SUPFAM" id="SSF53254">
    <property type="entry name" value="Phosphoglycerate mutase-like"/>
    <property type="match status" value="1"/>
</dbReference>
<evidence type="ECO:0000313" key="2">
    <source>
        <dbReference type="Proteomes" id="UP000014387"/>
    </source>
</evidence>
<dbReference type="OrthoDB" id="9793115at2"/>
<dbReference type="InterPro" id="IPR001345">
    <property type="entry name" value="PG/BPGM_mutase_AS"/>
</dbReference>
<evidence type="ECO:0008006" key="3">
    <source>
        <dbReference type="Google" id="ProtNLM"/>
    </source>
</evidence>
<dbReference type="AlphaFoldDB" id="A0A9W5RDQ6"/>
<keyword evidence="2" id="KW-1185">Reference proteome</keyword>
<dbReference type="EMBL" id="AGWN01000001">
    <property type="protein sequence ID" value="EPD30569.1"/>
    <property type="molecule type" value="Genomic_DNA"/>
</dbReference>
<dbReference type="PANTHER" id="PTHR48100:SF58">
    <property type="entry name" value="PE-PGRS FAMILY PROTEIN PE_PGRS11"/>
    <property type="match status" value="1"/>
</dbReference>
<name>A0A9W5RDQ6_9ACTO</name>
<gene>
    <name evidence="1" type="ORF">HMPREF9238_00315</name>
</gene>
<evidence type="ECO:0000313" key="1">
    <source>
        <dbReference type="EMBL" id="EPD30569.1"/>
    </source>
</evidence>
<organism evidence="1 2">
    <name type="scientific">Gleimia europaea ACS-120-V-Col10b</name>
    <dbReference type="NCBI Taxonomy" id="883069"/>
    <lineage>
        <taxon>Bacteria</taxon>
        <taxon>Bacillati</taxon>
        <taxon>Actinomycetota</taxon>
        <taxon>Actinomycetes</taxon>
        <taxon>Actinomycetales</taxon>
        <taxon>Actinomycetaceae</taxon>
        <taxon>Gleimia</taxon>
    </lineage>
</organism>
<dbReference type="Proteomes" id="UP000014387">
    <property type="component" value="Unassembled WGS sequence"/>
</dbReference>
<protein>
    <recommendedName>
        <fullName evidence="3">Histidine phosphatase family protein</fullName>
    </recommendedName>
</protein>
<dbReference type="GO" id="GO:0005737">
    <property type="term" value="C:cytoplasm"/>
    <property type="evidence" value="ECO:0007669"/>
    <property type="project" value="TreeGrafter"/>
</dbReference>
<dbReference type="InterPro" id="IPR050275">
    <property type="entry name" value="PGM_Phosphatase"/>
</dbReference>
<dbReference type="GO" id="GO:0016791">
    <property type="term" value="F:phosphatase activity"/>
    <property type="evidence" value="ECO:0007669"/>
    <property type="project" value="TreeGrafter"/>
</dbReference>
<reference evidence="1 2" key="1">
    <citation type="submission" date="2013-05" db="EMBL/GenBank/DDBJ databases">
        <title>The Genome Sequence of Actinomyces europaeus ACS-120-V-COL10B.</title>
        <authorList>
            <consortium name="The Broad Institute Genomics Platform"/>
            <person name="Earl A."/>
            <person name="Ward D."/>
            <person name="Feldgarden M."/>
            <person name="Gevers D."/>
            <person name="Saerens B."/>
            <person name="Vaneechoutte M."/>
            <person name="Walker B."/>
            <person name="Young S."/>
            <person name="Zeng Q."/>
            <person name="Gargeya S."/>
            <person name="Fitzgerald M."/>
            <person name="Haas B."/>
            <person name="Abouelleil A."/>
            <person name="Allen A.W."/>
            <person name="Alvarado L."/>
            <person name="Arachchi H.M."/>
            <person name="Berlin A.M."/>
            <person name="Chapman S.B."/>
            <person name="Gainer-Dewar J."/>
            <person name="Goldberg J."/>
            <person name="Griggs A."/>
            <person name="Gujja S."/>
            <person name="Hansen M."/>
            <person name="Howarth C."/>
            <person name="Imamovic A."/>
            <person name="Ireland A."/>
            <person name="Larimer J."/>
            <person name="McCowan C."/>
            <person name="Murphy C."/>
            <person name="Pearson M."/>
            <person name="Poon T.W."/>
            <person name="Priest M."/>
            <person name="Roberts A."/>
            <person name="Saif S."/>
            <person name="Shea T."/>
            <person name="Sisk P."/>
            <person name="Sykes S."/>
            <person name="Wortman J."/>
            <person name="Nusbaum C."/>
            <person name="Birren B."/>
        </authorList>
    </citation>
    <scope>NUCLEOTIDE SEQUENCE [LARGE SCALE GENOMIC DNA]</scope>
    <source>
        <strain evidence="1 2">ACS-120-V-Col10b</strain>
    </source>
</reference>
<dbReference type="PANTHER" id="PTHR48100">
    <property type="entry name" value="BROAD-SPECIFICITY PHOSPHATASE YOR283W-RELATED"/>
    <property type="match status" value="1"/>
</dbReference>
<dbReference type="Gene3D" id="3.40.50.1240">
    <property type="entry name" value="Phosphoglycerate mutase-like"/>
    <property type="match status" value="1"/>
</dbReference>